<dbReference type="Pfam" id="PF23717">
    <property type="entry name" value="DUF7159"/>
    <property type="match status" value="1"/>
</dbReference>
<accession>A0A1X1YFU9</accession>
<feature type="compositionally biased region" description="Pro residues" evidence="1">
    <location>
        <begin position="344"/>
        <end position="353"/>
    </location>
</feature>
<evidence type="ECO:0000256" key="1">
    <source>
        <dbReference type="SAM" id="MobiDB-lite"/>
    </source>
</evidence>
<dbReference type="Proteomes" id="UP000193866">
    <property type="component" value="Unassembled WGS sequence"/>
</dbReference>
<feature type="compositionally biased region" description="Pro residues" evidence="1">
    <location>
        <begin position="305"/>
        <end position="323"/>
    </location>
</feature>
<dbReference type="RefSeq" id="WP_085265426.1">
    <property type="nucleotide sequence ID" value="NZ_JACKVG010000012.1"/>
</dbReference>
<dbReference type="STRING" id="1108812.AWC16_15565"/>
<evidence type="ECO:0000259" key="2">
    <source>
        <dbReference type="Pfam" id="PF23717"/>
    </source>
</evidence>
<dbReference type="AlphaFoldDB" id="A0A1X1YFU9"/>
<feature type="domain" description="DUF7159" evidence="2">
    <location>
        <begin position="2"/>
        <end position="226"/>
    </location>
</feature>
<sequence length="372" mass="37185">MDTVLGLALTPTTIGWVMADGSGVPGAPALSGDEVGVSRGDAGLDVSHLAASASALAARARTMLAAGGERLHGVAVTWSDEAAVGAALLLELLADAGFDHVVPVRFSQAAASLTAGIGLQRERTAVCVVEPGLATLVLLDDSDSADPIVTVSPIGGTDDVISWLVDTLGAGGQGPELLMVAGSMRGMDRLARRLESKLSVPVFVQGGAQQALARGAALALAPHSELTGPALEATVAGWESGDLGPRRAMSLSYAGALTMLAGGAVTLVASVSAALSLQLGTGRDAPHPQPPAHVTVARVAVPAAPPAAAPAQPPAAAPVPPDQMPGASEEPAEFGSLWDAPEANPDPPAPPQGRVPALLDRVREHLNGLPGR</sequence>
<proteinExistence type="predicted"/>
<evidence type="ECO:0000313" key="4">
    <source>
        <dbReference type="Proteomes" id="UP000193866"/>
    </source>
</evidence>
<protein>
    <recommendedName>
        <fullName evidence="2">DUF7159 domain-containing protein</fullName>
    </recommendedName>
</protein>
<dbReference type="EMBL" id="LQPG01000026">
    <property type="protein sequence ID" value="ORW09934.1"/>
    <property type="molecule type" value="Genomic_DNA"/>
</dbReference>
<evidence type="ECO:0000313" key="3">
    <source>
        <dbReference type="EMBL" id="ORW09934.1"/>
    </source>
</evidence>
<organism evidence="3 4">
    <name type="scientific">Mycolicibacter longobardus</name>
    <dbReference type="NCBI Taxonomy" id="1108812"/>
    <lineage>
        <taxon>Bacteria</taxon>
        <taxon>Bacillati</taxon>
        <taxon>Actinomycetota</taxon>
        <taxon>Actinomycetes</taxon>
        <taxon>Mycobacteriales</taxon>
        <taxon>Mycobacteriaceae</taxon>
        <taxon>Mycolicibacter</taxon>
    </lineage>
</organism>
<reference evidence="3 4" key="1">
    <citation type="submission" date="2016-01" db="EMBL/GenBank/DDBJ databases">
        <title>The new phylogeny of the genus Mycobacterium.</title>
        <authorList>
            <person name="Tarcisio F."/>
            <person name="Conor M."/>
            <person name="Antonella G."/>
            <person name="Elisabetta G."/>
            <person name="Giulia F.S."/>
            <person name="Sara T."/>
            <person name="Anna F."/>
            <person name="Clotilde B."/>
            <person name="Roberto B."/>
            <person name="Veronica D.S."/>
            <person name="Fabio R."/>
            <person name="Monica P."/>
            <person name="Olivier J."/>
            <person name="Enrico T."/>
            <person name="Nicola S."/>
        </authorList>
    </citation>
    <scope>NUCLEOTIDE SEQUENCE [LARGE SCALE GENOMIC DNA]</scope>
    <source>
        <strain evidence="3 4">DSM 45394</strain>
    </source>
</reference>
<dbReference type="InterPro" id="IPR055583">
    <property type="entry name" value="DUF7159"/>
</dbReference>
<comment type="caution">
    <text evidence="3">The sequence shown here is derived from an EMBL/GenBank/DDBJ whole genome shotgun (WGS) entry which is preliminary data.</text>
</comment>
<gene>
    <name evidence="3" type="ORF">AWC16_15565</name>
</gene>
<feature type="region of interest" description="Disordered" evidence="1">
    <location>
        <begin position="305"/>
        <end position="372"/>
    </location>
</feature>
<keyword evidence="4" id="KW-1185">Reference proteome</keyword>
<name>A0A1X1YFU9_9MYCO</name>